<dbReference type="CDD" id="cd15492">
    <property type="entry name" value="PHD_BRPF_JADE_like"/>
    <property type="match status" value="1"/>
</dbReference>
<dbReference type="Pfam" id="PF14629">
    <property type="entry name" value="ORC4_C"/>
    <property type="match status" value="1"/>
</dbReference>
<dbReference type="SUPFAM" id="SSF57903">
    <property type="entry name" value="FYVE/PHD zinc finger"/>
    <property type="match status" value="1"/>
</dbReference>
<feature type="region of interest" description="Disordered" evidence="11">
    <location>
        <begin position="73"/>
        <end position="273"/>
    </location>
</feature>
<dbReference type="Proteomes" id="UP000029964">
    <property type="component" value="Unassembled WGS sequence"/>
</dbReference>
<evidence type="ECO:0000313" key="13">
    <source>
        <dbReference type="EMBL" id="KFH43694.1"/>
    </source>
</evidence>
<dbReference type="PANTHER" id="PTHR12087:SF0">
    <property type="entry name" value="ORIGIN RECOGNITION COMPLEX SUBUNIT 4"/>
    <property type="match status" value="1"/>
</dbReference>
<dbReference type="PROSITE" id="PS01359">
    <property type="entry name" value="ZF_PHD_1"/>
    <property type="match status" value="1"/>
</dbReference>
<keyword evidence="4" id="KW-0235">DNA replication</keyword>
<keyword evidence="14" id="KW-1185">Reference proteome</keyword>
<feature type="compositionally biased region" description="Acidic residues" evidence="11">
    <location>
        <begin position="183"/>
        <end position="197"/>
    </location>
</feature>
<dbReference type="AlphaFoldDB" id="A0A086T2W2"/>
<evidence type="ECO:0000256" key="10">
    <source>
        <dbReference type="PROSITE-ProRule" id="PRU00146"/>
    </source>
</evidence>
<dbReference type="GO" id="GO:0006270">
    <property type="term" value="P:DNA replication initiation"/>
    <property type="evidence" value="ECO:0007669"/>
    <property type="project" value="TreeGrafter"/>
</dbReference>
<dbReference type="InterPro" id="IPR003593">
    <property type="entry name" value="AAA+_ATPase"/>
</dbReference>
<dbReference type="InterPro" id="IPR032705">
    <property type="entry name" value="ORC4_C"/>
</dbReference>
<dbReference type="InterPro" id="IPR013083">
    <property type="entry name" value="Znf_RING/FYVE/PHD"/>
</dbReference>
<feature type="compositionally biased region" description="Polar residues" evidence="11">
    <location>
        <begin position="231"/>
        <end position="240"/>
    </location>
</feature>
<keyword evidence="6 10" id="KW-0863">Zinc-finger</keyword>
<sequence>MKPTDGNDATTPSGRKRSLPPPDTDAHAVTDAAPTPTPAKKRKPNGIPKKSDSRTGTLNAISAAISSVFGYGGQSTLVGLTGGGVSPGGAQSPAGTPTRRPAIKAAALKGTVWDNSEKPRLLPSGASSPTSAKSAKSTRARRTPASSAAKQRTRTPRGVSVNDSPSKPRSTGRTGSAESAQTSEDDEDEESEDDDELAAGTPSATPSKQVAGKRLWGSAAPSPIPKGILTPSKNRTQTPKTVKFDKRLNGELHFEDLPKTKKKTTPRKPPKEKQPEIVCGICSAPHSKPPNQIILCDNCDYAVHQQCYGVTEIPEGDWLCKSCSQEDIFTSTPKGDTTSMPKAPPRPDDVPDIPNLDQHVRSLQRVLLDRCAGRRRIDMFGLQEVKDKARQIIERTVVAGEGNSMLLIGARGSGKTTLLENIISDVSREHRQDFHVVRLNGFIHTDDKLALKEIWRQLGREMAVEDDLVNRTNYADTMASILALLSHPSEILGADAGVTSQSIIFIIDEFDMFAAHPRQTLLYNLFDVAQSRKAPIAVLGCTTRLNVVEMLEKRVKSRFSHRYVYLTLPKSLPAYWQVCRQGLIVDRRDAEAEGIDTKLEGYGEFHRYWNSKIDELYKQRPFQELLQYHYYTTKSAAAFFNEWILPLSALSSSNMVLEVPSIASEETSLTPPDSRMHLLSTLSDLDLGLLIAAARLDIVAHTDTVNFAMAYDEYSSLVGRQRVQSSASGMLAVGGGVRVWSRGVAGIAWERLISLGLLVPSGIGGGKGMGHGGLEGRMWKVDVAVEEIPLAAKLSGVLSKWCREI</sequence>
<name>A0A086T2W2_HAPC1</name>
<dbReference type="Pfam" id="PF13831">
    <property type="entry name" value="PHD_2"/>
    <property type="match status" value="1"/>
</dbReference>
<dbReference type="FunFam" id="3.40.50.300:FF:001597">
    <property type="entry name" value="Origin recognition complex subunit Orc4"/>
    <property type="match status" value="1"/>
</dbReference>
<dbReference type="Gene3D" id="3.40.50.300">
    <property type="entry name" value="P-loop containing nucleotide triphosphate hydrolases"/>
    <property type="match status" value="1"/>
</dbReference>
<evidence type="ECO:0000256" key="11">
    <source>
        <dbReference type="SAM" id="MobiDB-lite"/>
    </source>
</evidence>
<dbReference type="InterPro" id="IPR003959">
    <property type="entry name" value="ATPase_AAA_core"/>
</dbReference>
<feature type="domain" description="PHD-type" evidence="12">
    <location>
        <begin position="276"/>
        <end position="326"/>
    </location>
</feature>
<feature type="region of interest" description="Disordered" evidence="11">
    <location>
        <begin position="1"/>
        <end position="56"/>
    </location>
</feature>
<evidence type="ECO:0000256" key="4">
    <source>
        <dbReference type="ARBA" id="ARBA00022705"/>
    </source>
</evidence>
<dbReference type="InterPro" id="IPR019787">
    <property type="entry name" value="Znf_PHD-finger"/>
</dbReference>
<dbReference type="GO" id="GO:0005664">
    <property type="term" value="C:nuclear origin of replication recognition complex"/>
    <property type="evidence" value="ECO:0007669"/>
    <property type="project" value="TreeGrafter"/>
</dbReference>
<proteinExistence type="inferred from homology"/>
<dbReference type="CDD" id="cd00009">
    <property type="entry name" value="AAA"/>
    <property type="match status" value="1"/>
</dbReference>
<dbReference type="STRING" id="857340.A0A086T2W2"/>
<evidence type="ECO:0000256" key="2">
    <source>
        <dbReference type="ARBA" id="ARBA00005334"/>
    </source>
</evidence>
<dbReference type="InterPro" id="IPR027417">
    <property type="entry name" value="P-loop_NTPase"/>
</dbReference>
<reference evidence="14" key="1">
    <citation type="journal article" date="2014" name="Genome Announc.">
        <title>Genome sequence and annotation of Acremonium chrysogenum, producer of the beta-lactam antibiotic cephalosporin C.</title>
        <authorList>
            <person name="Terfehr D."/>
            <person name="Dahlmann T.A."/>
            <person name="Specht T."/>
            <person name="Zadra I."/>
            <person name="Kuernsteiner H."/>
            <person name="Kueck U."/>
        </authorList>
    </citation>
    <scope>NUCLEOTIDE SEQUENCE [LARGE SCALE GENOMIC DNA]</scope>
    <source>
        <strain evidence="14">ATCC 11550 / CBS 779.69 / DSM 880 / IAM 14645 / JCM 23072 / IMI 49137</strain>
    </source>
</reference>
<evidence type="ECO:0000259" key="12">
    <source>
        <dbReference type="PROSITE" id="PS50016"/>
    </source>
</evidence>
<dbReference type="GO" id="GO:0016887">
    <property type="term" value="F:ATP hydrolysis activity"/>
    <property type="evidence" value="ECO:0007669"/>
    <property type="project" value="InterPro"/>
</dbReference>
<dbReference type="EMBL" id="JPKY01000063">
    <property type="protein sequence ID" value="KFH43694.1"/>
    <property type="molecule type" value="Genomic_DNA"/>
</dbReference>
<dbReference type="PROSITE" id="PS50016">
    <property type="entry name" value="ZF_PHD_2"/>
    <property type="match status" value="1"/>
</dbReference>
<evidence type="ECO:0000256" key="1">
    <source>
        <dbReference type="ARBA" id="ARBA00004123"/>
    </source>
</evidence>
<accession>A0A086T2W2</accession>
<feature type="compositionally biased region" description="Basic and acidic residues" evidence="11">
    <location>
        <begin position="242"/>
        <end position="259"/>
    </location>
</feature>
<dbReference type="HOGENOM" id="CLU_007115_1_2_1"/>
<feature type="region of interest" description="Disordered" evidence="11">
    <location>
        <begin position="331"/>
        <end position="352"/>
    </location>
</feature>
<keyword evidence="8" id="KW-0238">DNA-binding</keyword>
<dbReference type="InterPro" id="IPR016527">
    <property type="entry name" value="ORC4"/>
</dbReference>
<organism evidence="13 14">
    <name type="scientific">Hapsidospora chrysogenum (strain ATCC 11550 / CBS 779.69 / DSM 880 / IAM 14645 / JCM 23072 / IMI 49137)</name>
    <name type="common">Acremonium chrysogenum</name>
    <dbReference type="NCBI Taxonomy" id="857340"/>
    <lineage>
        <taxon>Eukaryota</taxon>
        <taxon>Fungi</taxon>
        <taxon>Dikarya</taxon>
        <taxon>Ascomycota</taxon>
        <taxon>Pezizomycotina</taxon>
        <taxon>Sordariomycetes</taxon>
        <taxon>Hypocreomycetidae</taxon>
        <taxon>Hypocreales</taxon>
        <taxon>Bionectriaceae</taxon>
        <taxon>Hapsidospora</taxon>
    </lineage>
</organism>
<dbReference type="GO" id="GO:0005524">
    <property type="term" value="F:ATP binding"/>
    <property type="evidence" value="ECO:0007669"/>
    <property type="project" value="InterPro"/>
</dbReference>
<keyword evidence="7" id="KW-0862">Zinc</keyword>
<keyword evidence="5" id="KW-0479">Metal-binding</keyword>
<feature type="compositionally biased region" description="Polar residues" evidence="11">
    <location>
        <begin position="331"/>
        <end position="340"/>
    </location>
</feature>
<evidence type="ECO:0000256" key="3">
    <source>
        <dbReference type="ARBA" id="ARBA00019083"/>
    </source>
</evidence>
<evidence type="ECO:0000256" key="5">
    <source>
        <dbReference type="ARBA" id="ARBA00022723"/>
    </source>
</evidence>
<feature type="compositionally biased region" description="Low complexity" evidence="11">
    <location>
        <begin position="123"/>
        <end position="135"/>
    </location>
</feature>
<dbReference type="Pfam" id="PF00004">
    <property type="entry name" value="AAA"/>
    <property type="match status" value="1"/>
</dbReference>
<dbReference type="Gene3D" id="3.30.40.10">
    <property type="entry name" value="Zinc/RING finger domain, C3HC4 (zinc finger)"/>
    <property type="match status" value="1"/>
</dbReference>
<evidence type="ECO:0000256" key="8">
    <source>
        <dbReference type="ARBA" id="ARBA00023125"/>
    </source>
</evidence>
<dbReference type="SUPFAM" id="SSF52540">
    <property type="entry name" value="P-loop containing nucleoside triphosphate hydrolases"/>
    <property type="match status" value="1"/>
</dbReference>
<dbReference type="InterPro" id="IPR001965">
    <property type="entry name" value="Znf_PHD"/>
</dbReference>
<dbReference type="OrthoDB" id="343623at2759"/>
<dbReference type="SMART" id="SM00249">
    <property type="entry name" value="PHD"/>
    <property type="match status" value="1"/>
</dbReference>
<protein>
    <recommendedName>
        <fullName evidence="3">Origin recognition complex subunit 4</fullName>
    </recommendedName>
</protein>
<gene>
    <name evidence="13" type="ORF">ACRE_055130</name>
</gene>
<comment type="caution">
    <text evidence="13">The sequence shown here is derived from an EMBL/GenBank/DDBJ whole genome shotgun (WGS) entry which is preliminary data.</text>
</comment>
<evidence type="ECO:0000313" key="14">
    <source>
        <dbReference type="Proteomes" id="UP000029964"/>
    </source>
</evidence>
<dbReference type="SMART" id="SM00382">
    <property type="entry name" value="AAA"/>
    <property type="match status" value="1"/>
</dbReference>
<dbReference type="InterPro" id="IPR019786">
    <property type="entry name" value="Zinc_finger_PHD-type_CS"/>
</dbReference>
<dbReference type="PANTHER" id="PTHR12087">
    <property type="entry name" value="ORIGIN RECOGNITION COMPLEX SUBUNIT 4"/>
    <property type="match status" value="1"/>
</dbReference>
<keyword evidence="9" id="KW-0539">Nucleus</keyword>
<comment type="subcellular location">
    <subcellularLocation>
        <location evidence="1">Nucleus</location>
    </subcellularLocation>
</comment>
<comment type="similarity">
    <text evidence="2">Belongs to the ORC4 family.</text>
</comment>
<evidence type="ECO:0000256" key="7">
    <source>
        <dbReference type="ARBA" id="ARBA00022833"/>
    </source>
</evidence>
<evidence type="ECO:0000256" key="9">
    <source>
        <dbReference type="ARBA" id="ARBA00023242"/>
    </source>
</evidence>
<dbReference type="GO" id="GO:0003688">
    <property type="term" value="F:DNA replication origin binding"/>
    <property type="evidence" value="ECO:0007669"/>
    <property type="project" value="TreeGrafter"/>
</dbReference>
<evidence type="ECO:0000256" key="6">
    <source>
        <dbReference type="ARBA" id="ARBA00022771"/>
    </source>
</evidence>
<dbReference type="InterPro" id="IPR011011">
    <property type="entry name" value="Znf_FYVE_PHD"/>
</dbReference>
<dbReference type="GO" id="GO:0008270">
    <property type="term" value="F:zinc ion binding"/>
    <property type="evidence" value="ECO:0007669"/>
    <property type="project" value="UniProtKB-KW"/>
</dbReference>
<feature type="compositionally biased region" description="Polar residues" evidence="11">
    <location>
        <begin position="161"/>
        <end position="182"/>
    </location>
</feature>